<dbReference type="Gene3D" id="3.40.50.720">
    <property type="entry name" value="NAD(P)-binding Rossmann-like Domain"/>
    <property type="match status" value="1"/>
</dbReference>
<dbReference type="InterPro" id="IPR036291">
    <property type="entry name" value="NAD(P)-bd_dom_sf"/>
</dbReference>
<gene>
    <name evidence="4" type="ORF">JY651_27940</name>
</gene>
<evidence type="ECO:0000313" key="5">
    <source>
        <dbReference type="Proteomes" id="UP000662747"/>
    </source>
</evidence>
<keyword evidence="1" id="KW-0560">Oxidoreductase</keyword>
<proteinExistence type="inferred from homology"/>
<feature type="compositionally biased region" description="Low complexity" evidence="3">
    <location>
        <begin position="190"/>
        <end position="208"/>
    </location>
</feature>
<dbReference type="EMBL" id="CP071090">
    <property type="protein sequence ID" value="QSQ19175.1"/>
    <property type="molecule type" value="Genomic_DNA"/>
</dbReference>
<dbReference type="RefSeq" id="WP_206720763.1">
    <property type="nucleotide sequence ID" value="NZ_CP071090.1"/>
</dbReference>
<dbReference type="PANTHER" id="PTHR43157:SF31">
    <property type="entry name" value="PHOSPHATIDYLINOSITOL-GLYCAN BIOSYNTHESIS CLASS F PROTEIN"/>
    <property type="match status" value="1"/>
</dbReference>
<evidence type="ECO:0000313" key="4">
    <source>
        <dbReference type="EMBL" id="QSQ19175.1"/>
    </source>
</evidence>
<keyword evidence="5" id="KW-1185">Reference proteome</keyword>
<accession>A0ABX7NK65</accession>
<dbReference type="PANTHER" id="PTHR43157">
    <property type="entry name" value="PHOSPHATIDYLINOSITOL-GLYCAN BIOSYNTHESIS CLASS F PROTEIN-RELATED"/>
    <property type="match status" value="1"/>
</dbReference>
<dbReference type="InterPro" id="IPR002347">
    <property type="entry name" value="SDR_fam"/>
</dbReference>
<organism evidence="4 5">
    <name type="scientific">Pyxidicoccus parkwayensis</name>
    <dbReference type="NCBI Taxonomy" id="2813578"/>
    <lineage>
        <taxon>Bacteria</taxon>
        <taxon>Pseudomonadati</taxon>
        <taxon>Myxococcota</taxon>
        <taxon>Myxococcia</taxon>
        <taxon>Myxococcales</taxon>
        <taxon>Cystobacterineae</taxon>
        <taxon>Myxococcaceae</taxon>
        <taxon>Pyxidicoccus</taxon>
    </lineage>
</organism>
<evidence type="ECO:0000256" key="2">
    <source>
        <dbReference type="RuleBase" id="RU000363"/>
    </source>
</evidence>
<dbReference type="SUPFAM" id="SSF51735">
    <property type="entry name" value="NAD(P)-binding Rossmann-fold domains"/>
    <property type="match status" value="1"/>
</dbReference>
<evidence type="ECO:0000256" key="1">
    <source>
        <dbReference type="ARBA" id="ARBA00023002"/>
    </source>
</evidence>
<name>A0ABX7NK65_9BACT</name>
<reference evidence="4 5" key="1">
    <citation type="submission" date="2021-02" db="EMBL/GenBank/DDBJ databases">
        <title>De Novo genome assembly of isolated myxobacteria.</title>
        <authorList>
            <person name="Stevens D.C."/>
        </authorList>
    </citation>
    <scope>NUCLEOTIDE SEQUENCE [LARGE SCALE GENOMIC DNA]</scope>
    <source>
        <strain evidence="5">SCPEA02</strain>
    </source>
</reference>
<feature type="region of interest" description="Disordered" evidence="3">
    <location>
        <begin position="189"/>
        <end position="208"/>
    </location>
</feature>
<dbReference type="PRINTS" id="PR00081">
    <property type="entry name" value="GDHRDH"/>
</dbReference>
<protein>
    <submittedName>
        <fullName evidence="4">SDR family NAD(P)-dependent oxidoreductase</fullName>
    </submittedName>
</protein>
<sequence>MPEPLTIVITGATSGIGRLAALALAAQGHRLVLLARDSARADALVRSIDELGRGVPAKVFLADLRDTGSVHAAGTAIAARFPVVDVLINNAGIHAFAQRATSEGYPEMVAVNYFAPWLLTRALLPSLAAAPAARVVTVASEASRRHGRLSLPSDLTALTPFTARGSSSEYGKSKLLDIMFTRELARRLRASSPTSTPTPTPDAGTAHPPTTGICATCLDPGFNVTGLGRELAFAAPLERVLRALRIGDPNRGASLIVRLATDPQLNGRTGEYYTVRRREPLTPVAPATDAARCAELWEATAKLLGPWPQLDGAVGSA</sequence>
<dbReference type="Pfam" id="PF00106">
    <property type="entry name" value="adh_short"/>
    <property type="match status" value="1"/>
</dbReference>
<comment type="similarity">
    <text evidence="2">Belongs to the short-chain dehydrogenases/reductases (SDR) family.</text>
</comment>
<dbReference type="Proteomes" id="UP000662747">
    <property type="component" value="Chromosome"/>
</dbReference>
<evidence type="ECO:0000256" key="3">
    <source>
        <dbReference type="SAM" id="MobiDB-lite"/>
    </source>
</evidence>
<dbReference type="PRINTS" id="PR00080">
    <property type="entry name" value="SDRFAMILY"/>
</dbReference>